<evidence type="ECO:0000313" key="4">
    <source>
        <dbReference type="Proteomes" id="UP001059617"/>
    </source>
</evidence>
<keyword evidence="2" id="KW-1133">Transmembrane helix</keyword>
<dbReference type="SUPFAM" id="SSF51445">
    <property type="entry name" value="(Trans)glycosidases"/>
    <property type="match status" value="1"/>
</dbReference>
<accession>A0ABY5WAG4</accession>
<dbReference type="PANTHER" id="PTHR12631:SF10">
    <property type="entry name" value="BETA-XYLOSIDASE-LIKE PROTEIN-RELATED"/>
    <property type="match status" value="1"/>
</dbReference>
<gene>
    <name evidence="3" type="ORF">Dfulv_18985</name>
</gene>
<feature type="compositionally biased region" description="Low complexity" evidence="1">
    <location>
        <begin position="130"/>
        <end position="139"/>
    </location>
</feature>
<proteinExistence type="predicted"/>
<keyword evidence="2" id="KW-0812">Transmembrane</keyword>
<dbReference type="InterPro" id="IPR010982">
    <property type="entry name" value="Lambda_DNA-bd_dom_sf"/>
</dbReference>
<feature type="transmembrane region" description="Helical" evidence="2">
    <location>
        <begin position="173"/>
        <end position="194"/>
    </location>
</feature>
<reference evidence="3" key="1">
    <citation type="submission" date="2021-04" db="EMBL/GenBank/DDBJ databases">
        <authorList>
            <person name="Hartkoorn R.C."/>
            <person name="Beaudoing E."/>
            <person name="Hot D."/>
        </authorList>
    </citation>
    <scope>NUCLEOTIDE SEQUENCE</scope>
    <source>
        <strain evidence="3">NRRL B-16292</strain>
    </source>
</reference>
<feature type="region of interest" description="Disordered" evidence="1">
    <location>
        <begin position="95"/>
        <end position="158"/>
    </location>
</feature>
<keyword evidence="4" id="KW-1185">Reference proteome</keyword>
<dbReference type="SUPFAM" id="SSF47413">
    <property type="entry name" value="lambda repressor-like DNA-binding domains"/>
    <property type="match status" value="1"/>
</dbReference>
<dbReference type="EMBL" id="CP073720">
    <property type="protein sequence ID" value="UWP86209.1"/>
    <property type="molecule type" value="Genomic_DNA"/>
</dbReference>
<dbReference type="InterPro" id="IPR017853">
    <property type="entry name" value="GH"/>
</dbReference>
<sequence>MAAATLGEKTAMHQHHGDLAALLTDLKERSGLSYAWIGRKVNASKSAVHRYCAGQAVPHEFGTVERIARACGASPAELDRLYAVWTVAVRETPALVSGGEDTERPAATGEDSGPGAAGEDTAPGPAQENTVPPAADVPATPAPLSPPAPPSPPDLLDLQDLQDLPVKAGLRRLYALAAAAVAVLVAVVVTTVVIRSPAAPSKPDPSANPQWISGPTWTLPPAPVSPSFFGVTVNSSTGNTPGFTVGALRLWDSETRWAQIQPAKGVFDWSVLDRLVAGAEHAGLPVLYVAGGTPGWAAPGGRRSVYPEDARSAPPDDLADWDTYMRALTQRYRGRIEAYEVWVFANDARLYSGSVETLVEMTRRASTIIRAADPLARVVCPGMGNLWTAEAQRVLRRFAELGGYDHCDVAGIKLHQRTAEDPPETMLELTGLVDRTFHEAGVHPPLWNTGTTYAIPLQGSLDEVKARDYAVRFFLVGLLARNVNLERMYFYNWGGTKIPIVLQADGGQPTAAGLAVAQLKRWLTAAEIRSCGHGPAVNLPVNAWQCEFTVDTPLGRRRAVIRWVHTGTATMRTDPGAAELSRLDGTSKRLPAGGELVLTEEPVLINFDA</sequence>
<dbReference type="Pfam" id="PF13560">
    <property type="entry name" value="HTH_31"/>
    <property type="match status" value="1"/>
</dbReference>
<feature type="compositionally biased region" description="Pro residues" evidence="1">
    <location>
        <begin position="140"/>
        <end position="153"/>
    </location>
</feature>
<name>A0ABY5WAG4_9ACTN</name>
<evidence type="ECO:0000313" key="3">
    <source>
        <dbReference type="EMBL" id="UWP86209.1"/>
    </source>
</evidence>
<dbReference type="PANTHER" id="PTHR12631">
    <property type="entry name" value="ALPHA-L-IDURONIDASE"/>
    <property type="match status" value="1"/>
</dbReference>
<protein>
    <submittedName>
        <fullName evidence="3">Helix-turn-helix domain-containing protein</fullName>
    </submittedName>
</protein>
<reference evidence="3" key="2">
    <citation type="submission" date="2022-09" db="EMBL/GenBank/DDBJ databases">
        <title>Biosynthetic gene clusters of Dactylosporangioum fulvum.</title>
        <authorList>
            <person name="Caradec T."/>
        </authorList>
    </citation>
    <scope>NUCLEOTIDE SEQUENCE</scope>
    <source>
        <strain evidence="3">NRRL B-16292</strain>
    </source>
</reference>
<dbReference type="RefSeq" id="WP_259865312.1">
    <property type="nucleotide sequence ID" value="NZ_BAAAST010000018.1"/>
</dbReference>
<dbReference type="Proteomes" id="UP001059617">
    <property type="component" value="Chromosome"/>
</dbReference>
<keyword evidence="2" id="KW-0472">Membrane</keyword>
<organism evidence="3 4">
    <name type="scientific">Dactylosporangium fulvum</name>
    <dbReference type="NCBI Taxonomy" id="53359"/>
    <lineage>
        <taxon>Bacteria</taxon>
        <taxon>Bacillati</taxon>
        <taxon>Actinomycetota</taxon>
        <taxon>Actinomycetes</taxon>
        <taxon>Micromonosporales</taxon>
        <taxon>Micromonosporaceae</taxon>
        <taxon>Dactylosporangium</taxon>
    </lineage>
</organism>
<evidence type="ECO:0000256" key="2">
    <source>
        <dbReference type="SAM" id="Phobius"/>
    </source>
</evidence>
<evidence type="ECO:0000256" key="1">
    <source>
        <dbReference type="SAM" id="MobiDB-lite"/>
    </source>
</evidence>
<dbReference type="InterPro" id="IPR051923">
    <property type="entry name" value="Glycosyl_Hydrolase_39"/>
</dbReference>
<dbReference type="Gene3D" id="3.20.20.80">
    <property type="entry name" value="Glycosidases"/>
    <property type="match status" value="1"/>
</dbReference>